<feature type="domain" description="EamA" evidence="3">
    <location>
        <begin position="151"/>
        <end position="278"/>
    </location>
</feature>
<dbReference type="Proteomes" id="UP000199182">
    <property type="component" value="Unassembled WGS sequence"/>
</dbReference>
<dbReference type="Pfam" id="PF00892">
    <property type="entry name" value="EamA"/>
    <property type="match status" value="2"/>
</dbReference>
<evidence type="ECO:0000313" key="5">
    <source>
        <dbReference type="Proteomes" id="UP000199182"/>
    </source>
</evidence>
<comment type="similarity">
    <text evidence="1">Belongs to the EamA transporter family.</text>
</comment>
<keyword evidence="5" id="KW-1185">Reference proteome</keyword>
<dbReference type="SUPFAM" id="SSF103481">
    <property type="entry name" value="Multidrug resistance efflux transporter EmrE"/>
    <property type="match status" value="2"/>
</dbReference>
<evidence type="ECO:0000256" key="1">
    <source>
        <dbReference type="ARBA" id="ARBA00007362"/>
    </source>
</evidence>
<proteinExistence type="inferred from homology"/>
<sequence length="293" mass="31829">MNNKLSKPLSDKQAVIYILICSMLWSIGGIFIKLIPWNSVVIAGIRSLIALPVVLIYIRMAGLKLKLTKRNIFTGSFLFLTSLLFVTATKLTTAANAIVLQYSSPIFIILINAIFYKQRPRRKDLFVVAIATAGILLCFVDKFGKSGSNLLGDALAVCSGLSVALFYIFGSKYGSLDDSMSTIVAGQSITLLFSIPFMFFYPPALSLPSVSFVVLLGVVQIGIPYIFYGRAIKVATPLVCSLVSMVEPLLNPLWVFIGVGELPSVFSILGGLIVIAIVTAWSISNIKEAERSK</sequence>
<keyword evidence="2" id="KW-0472">Membrane</keyword>
<dbReference type="RefSeq" id="WP_092639321.1">
    <property type="nucleotide sequence ID" value="NZ_FNID01000011.1"/>
</dbReference>
<dbReference type="EMBL" id="FNID01000011">
    <property type="protein sequence ID" value="SDN11151.1"/>
    <property type="molecule type" value="Genomic_DNA"/>
</dbReference>
<gene>
    <name evidence="4" type="ORF">SAMN05192585_11172</name>
</gene>
<dbReference type="OrthoDB" id="9814731at2"/>
<feature type="transmembrane region" description="Helical" evidence="2">
    <location>
        <begin position="72"/>
        <end position="91"/>
    </location>
</feature>
<dbReference type="AlphaFoldDB" id="A0A1G9YRP8"/>
<dbReference type="GO" id="GO:0016020">
    <property type="term" value="C:membrane"/>
    <property type="evidence" value="ECO:0007669"/>
    <property type="project" value="InterPro"/>
</dbReference>
<dbReference type="InterPro" id="IPR037185">
    <property type="entry name" value="EmrE-like"/>
</dbReference>
<dbReference type="InterPro" id="IPR000620">
    <property type="entry name" value="EamA_dom"/>
</dbReference>
<feature type="transmembrane region" description="Helical" evidence="2">
    <location>
        <begin position="125"/>
        <end position="144"/>
    </location>
</feature>
<feature type="transmembrane region" description="Helical" evidence="2">
    <location>
        <begin position="182"/>
        <end position="201"/>
    </location>
</feature>
<reference evidence="4 5" key="1">
    <citation type="submission" date="2016-10" db="EMBL/GenBank/DDBJ databases">
        <authorList>
            <person name="de Groot N.N."/>
        </authorList>
    </citation>
    <scope>NUCLEOTIDE SEQUENCE [LARGE SCALE GENOMIC DNA]</scope>
    <source>
        <strain evidence="4 5">CGMCC 1.5012</strain>
    </source>
</reference>
<feature type="transmembrane region" description="Helical" evidence="2">
    <location>
        <begin position="14"/>
        <end position="35"/>
    </location>
</feature>
<organism evidence="4 5">
    <name type="scientific">Acetanaerobacterium elongatum</name>
    <dbReference type="NCBI Taxonomy" id="258515"/>
    <lineage>
        <taxon>Bacteria</taxon>
        <taxon>Bacillati</taxon>
        <taxon>Bacillota</taxon>
        <taxon>Clostridia</taxon>
        <taxon>Eubacteriales</taxon>
        <taxon>Oscillospiraceae</taxon>
        <taxon>Acetanaerobacterium</taxon>
    </lineage>
</organism>
<evidence type="ECO:0000256" key="2">
    <source>
        <dbReference type="SAM" id="Phobius"/>
    </source>
</evidence>
<dbReference type="PANTHER" id="PTHR22911">
    <property type="entry name" value="ACYL-MALONYL CONDENSING ENZYME-RELATED"/>
    <property type="match status" value="1"/>
</dbReference>
<evidence type="ECO:0000313" key="4">
    <source>
        <dbReference type="EMBL" id="SDN11151.1"/>
    </source>
</evidence>
<feature type="transmembrane region" description="Helical" evidence="2">
    <location>
        <begin position="97"/>
        <end position="116"/>
    </location>
</feature>
<keyword evidence="2" id="KW-0812">Transmembrane</keyword>
<feature type="transmembrane region" description="Helical" evidence="2">
    <location>
        <begin position="41"/>
        <end position="60"/>
    </location>
</feature>
<feature type="transmembrane region" description="Helical" evidence="2">
    <location>
        <begin position="234"/>
        <end position="257"/>
    </location>
</feature>
<protein>
    <submittedName>
        <fullName evidence="4">Threonine/homoserine efflux transporter RhtA</fullName>
    </submittedName>
</protein>
<name>A0A1G9YRP8_9FIRM</name>
<keyword evidence="2" id="KW-1133">Transmembrane helix</keyword>
<feature type="domain" description="EamA" evidence="3">
    <location>
        <begin position="14"/>
        <end position="138"/>
    </location>
</feature>
<feature type="transmembrane region" description="Helical" evidence="2">
    <location>
        <begin position="263"/>
        <end position="283"/>
    </location>
</feature>
<evidence type="ECO:0000259" key="3">
    <source>
        <dbReference type="Pfam" id="PF00892"/>
    </source>
</evidence>
<feature type="transmembrane region" description="Helical" evidence="2">
    <location>
        <begin position="207"/>
        <end position="227"/>
    </location>
</feature>
<feature type="transmembrane region" description="Helical" evidence="2">
    <location>
        <begin position="150"/>
        <end position="170"/>
    </location>
</feature>
<accession>A0A1G9YRP8</accession>